<proteinExistence type="predicted"/>
<dbReference type="WBParaSite" id="PS1159_v2.g12872.t1">
    <property type="protein sequence ID" value="PS1159_v2.g12872.t1"/>
    <property type="gene ID" value="PS1159_v2.g12872"/>
</dbReference>
<protein>
    <submittedName>
        <fullName evidence="2">Uncharacterized protein</fullName>
    </submittedName>
</protein>
<name>A0AC35F1L1_9BILA</name>
<evidence type="ECO:0000313" key="1">
    <source>
        <dbReference type="Proteomes" id="UP000887580"/>
    </source>
</evidence>
<dbReference type="Proteomes" id="UP000887580">
    <property type="component" value="Unplaced"/>
</dbReference>
<organism evidence="1 2">
    <name type="scientific">Panagrolaimus sp. PS1159</name>
    <dbReference type="NCBI Taxonomy" id="55785"/>
    <lineage>
        <taxon>Eukaryota</taxon>
        <taxon>Metazoa</taxon>
        <taxon>Ecdysozoa</taxon>
        <taxon>Nematoda</taxon>
        <taxon>Chromadorea</taxon>
        <taxon>Rhabditida</taxon>
        <taxon>Tylenchina</taxon>
        <taxon>Panagrolaimomorpha</taxon>
        <taxon>Panagrolaimoidea</taxon>
        <taxon>Panagrolaimidae</taxon>
        <taxon>Panagrolaimus</taxon>
    </lineage>
</organism>
<reference evidence="2" key="1">
    <citation type="submission" date="2022-11" db="UniProtKB">
        <authorList>
            <consortium name="WormBaseParasite"/>
        </authorList>
    </citation>
    <scope>IDENTIFICATION</scope>
</reference>
<accession>A0AC35F1L1</accession>
<sequence>MSSAAISAWKIPETNISSYFLLKLLNRHHPDWNHGEDIRCLTKVPETKWISEDKGFSSKIYSLKLTVNDKIYQFCVKIPSIFHLEANIIAENDEIAEEQKSEARQIITQTHARELEFYANISVYFKSLKVPKFFYGREWTNEHEVC</sequence>
<evidence type="ECO:0000313" key="2">
    <source>
        <dbReference type="WBParaSite" id="PS1159_v2.g12872.t1"/>
    </source>
</evidence>